<dbReference type="Proteomes" id="UP000663829">
    <property type="component" value="Unassembled WGS sequence"/>
</dbReference>
<gene>
    <name evidence="8" type="ORF">GPM918_LOCUS6753</name>
    <name evidence="9" type="ORF">SRO942_LOCUS6753</name>
</gene>
<feature type="transmembrane region" description="Helical" evidence="6">
    <location>
        <begin position="411"/>
        <end position="429"/>
    </location>
</feature>
<dbReference type="InterPro" id="IPR036938">
    <property type="entry name" value="PAP2/HPO_sf"/>
</dbReference>
<evidence type="ECO:0000256" key="5">
    <source>
        <dbReference type="SAM" id="MobiDB-lite"/>
    </source>
</evidence>
<dbReference type="InterPro" id="IPR052185">
    <property type="entry name" value="IPC_Synthase-Related"/>
</dbReference>
<proteinExistence type="predicted"/>
<feature type="region of interest" description="Disordered" evidence="5">
    <location>
        <begin position="32"/>
        <end position="69"/>
    </location>
</feature>
<dbReference type="EMBL" id="CAJOBC010001057">
    <property type="protein sequence ID" value="CAF3651834.1"/>
    <property type="molecule type" value="Genomic_DNA"/>
</dbReference>
<evidence type="ECO:0000256" key="4">
    <source>
        <dbReference type="ARBA" id="ARBA00023136"/>
    </source>
</evidence>
<feature type="compositionally biased region" description="Basic and acidic residues" evidence="5">
    <location>
        <begin position="57"/>
        <end position="69"/>
    </location>
</feature>
<evidence type="ECO:0000313" key="9">
    <source>
        <dbReference type="EMBL" id="CAF3651834.1"/>
    </source>
</evidence>
<feature type="transmembrane region" description="Helical" evidence="6">
    <location>
        <begin position="313"/>
        <end position="333"/>
    </location>
</feature>
<reference evidence="8" key="1">
    <citation type="submission" date="2021-02" db="EMBL/GenBank/DDBJ databases">
        <authorList>
            <person name="Nowell W R."/>
        </authorList>
    </citation>
    <scope>NUCLEOTIDE SEQUENCE</scope>
</reference>
<feature type="domain" description="Inositolphosphotransferase Aur1/Ipt1" evidence="7">
    <location>
        <begin position="303"/>
        <end position="476"/>
    </location>
</feature>
<feature type="transmembrane region" description="Helical" evidence="6">
    <location>
        <begin position="436"/>
        <end position="454"/>
    </location>
</feature>
<keyword evidence="4 6" id="KW-0472">Membrane</keyword>
<dbReference type="SUPFAM" id="SSF48317">
    <property type="entry name" value="Acid phosphatase/Vanadium-dependent haloperoxidase"/>
    <property type="match status" value="1"/>
</dbReference>
<protein>
    <recommendedName>
        <fullName evidence="7">Inositolphosphotransferase Aur1/Ipt1 domain-containing protein</fullName>
    </recommendedName>
</protein>
<feature type="transmembrane region" description="Helical" evidence="6">
    <location>
        <begin position="213"/>
        <end position="240"/>
    </location>
</feature>
<feature type="compositionally biased region" description="Polar residues" evidence="5">
    <location>
        <begin position="32"/>
        <end position="46"/>
    </location>
</feature>
<dbReference type="OrthoDB" id="5784at2759"/>
<keyword evidence="10" id="KW-1185">Reference proteome</keyword>
<evidence type="ECO:0000313" key="8">
    <source>
        <dbReference type="EMBL" id="CAF0864287.1"/>
    </source>
</evidence>
<feature type="transmembrane region" description="Helical" evidence="6">
    <location>
        <begin position="247"/>
        <end position="264"/>
    </location>
</feature>
<dbReference type="EMBL" id="CAJNOQ010001057">
    <property type="protein sequence ID" value="CAF0864287.1"/>
    <property type="molecule type" value="Genomic_DNA"/>
</dbReference>
<dbReference type="CDD" id="cd03386">
    <property type="entry name" value="PAP2_Aur1_like"/>
    <property type="match status" value="1"/>
</dbReference>
<name>A0A813WZD4_9BILA</name>
<evidence type="ECO:0000256" key="3">
    <source>
        <dbReference type="ARBA" id="ARBA00022989"/>
    </source>
</evidence>
<dbReference type="Proteomes" id="UP000681722">
    <property type="component" value="Unassembled WGS sequence"/>
</dbReference>
<dbReference type="Gene3D" id="1.20.144.10">
    <property type="entry name" value="Phosphatidic acid phosphatase type 2/haloperoxidase"/>
    <property type="match status" value="1"/>
</dbReference>
<keyword evidence="2 6" id="KW-0812">Transmembrane</keyword>
<evidence type="ECO:0000256" key="1">
    <source>
        <dbReference type="ARBA" id="ARBA00004141"/>
    </source>
</evidence>
<dbReference type="InterPro" id="IPR026841">
    <property type="entry name" value="Aur1/Ipt1"/>
</dbReference>
<feature type="transmembrane region" description="Helical" evidence="6">
    <location>
        <begin position="460"/>
        <end position="478"/>
    </location>
</feature>
<organism evidence="8 10">
    <name type="scientific">Didymodactylos carnosus</name>
    <dbReference type="NCBI Taxonomy" id="1234261"/>
    <lineage>
        <taxon>Eukaryota</taxon>
        <taxon>Metazoa</taxon>
        <taxon>Spiralia</taxon>
        <taxon>Gnathifera</taxon>
        <taxon>Rotifera</taxon>
        <taxon>Eurotatoria</taxon>
        <taxon>Bdelloidea</taxon>
        <taxon>Philodinida</taxon>
        <taxon>Philodinidae</taxon>
        <taxon>Didymodactylos</taxon>
    </lineage>
</organism>
<dbReference type="PANTHER" id="PTHR31310:SF7">
    <property type="entry name" value="PA-PHOSPHATASE RELATED-FAMILY PROTEIN DDB_G0268928"/>
    <property type="match status" value="1"/>
</dbReference>
<feature type="transmembrane region" description="Helical" evidence="6">
    <location>
        <begin position="345"/>
        <end position="363"/>
    </location>
</feature>
<dbReference type="GO" id="GO:0016020">
    <property type="term" value="C:membrane"/>
    <property type="evidence" value="ECO:0007669"/>
    <property type="project" value="UniProtKB-SubCell"/>
</dbReference>
<evidence type="ECO:0000259" key="7">
    <source>
        <dbReference type="Pfam" id="PF14378"/>
    </source>
</evidence>
<dbReference type="AlphaFoldDB" id="A0A813WZD4"/>
<dbReference type="Pfam" id="PF14378">
    <property type="entry name" value="PAP2_3"/>
    <property type="match status" value="1"/>
</dbReference>
<comment type="caution">
    <text evidence="8">The sequence shown here is derived from an EMBL/GenBank/DDBJ whole genome shotgun (WGS) entry which is preliminary data.</text>
</comment>
<sequence length="499" mass="57199">MITLSIQTQTNTTQISPFNNHNQLLDYHSNGQQVASTSSNTNTHNGHSIAGSPADGRLPHSDDDKRSSETIKTWSKSVLSSLTLPFLGKTHHTQYTTASPYYHQQQQQNGYITTSGNHGDDSSYHQVSKSDIHTVDSPDGYDNHTRFIPYNTNNSDTIVTLPERTRSTPSISSTDSAADVTSLLPTSPSTPAPLFQRFVKEHAIWIPVLSIFYFTWFIFVVGIMVLHIIVYFVTIILYFFNDKTRRFVLALFIYLIYVLVYDSMRVVPNYLISNIHTEDVYNIEKKLFGIYSNKRLVTFNEYFYNHHIGVLDVLTGVLYLNWIPIPLLYSFYLYRYKRKRDYLDFALTFLLTNIIGFIIYYIVPTAPPWYIELYGFEIKTDISGNPAGFTYFEQITGFKIFSSMYAKNANVFAAIPSLHAAYPLLCVLYGNLSKKLWLQIFFVLFTLGIWFSAVYSRHHYVLDVLLGATCSLSAYLIYKILSTKVPAVIKVLNNYEKII</sequence>
<evidence type="ECO:0000313" key="10">
    <source>
        <dbReference type="Proteomes" id="UP000663829"/>
    </source>
</evidence>
<keyword evidence="3 6" id="KW-1133">Transmembrane helix</keyword>
<dbReference type="PANTHER" id="PTHR31310">
    <property type="match status" value="1"/>
</dbReference>
<evidence type="ECO:0000256" key="6">
    <source>
        <dbReference type="SAM" id="Phobius"/>
    </source>
</evidence>
<evidence type="ECO:0000256" key="2">
    <source>
        <dbReference type="ARBA" id="ARBA00022692"/>
    </source>
</evidence>
<comment type="subcellular location">
    <subcellularLocation>
        <location evidence="1">Membrane</location>
        <topology evidence="1">Multi-pass membrane protein</topology>
    </subcellularLocation>
</comment>
<accession>A0A813WZD4</accession>